<dbReference type="EMBL" id="PVBR01000008">
    <property type="protein sequence ID" value="PRD43125.1"/>
    <property type="molecule type" value="Genomic_DNA"/>
</dbReference>
<feature type="domain" description="OLD protein-like TOPRIM" evidence="3">
    <location>
        <begin position="416"/>
        <end position="481"/>
    </location>
</feature>
<dbReference type="InterPro" id="IPR034139">
    <property type="entry name" value="TOPRIM_OLD"/>
</dbReference>
<keyword evidence="5" id="KW-1185">Reference proteome</keyword>
<dbReference type="InterPro" id="IPR041685">
    <property type="entry name" value="AAA_GajA/Old/RecF-like"/>
</dbReference>
<organism evidence="4 5">
    <name type="scientific">Phyllobacterium phragmitis</name>
    <dbReference type="NCBI Taxonomy" id="2670329"/>
    <lineage>
        <taxon>Bacteria</taxon>
        <taxon>Pseudomonadati</taxon>
        <taxon>Pseudomonadota</taxon>
        <taxon>Alphaproteobacteria</taxon>
        <taxon>Hyphomicrobiales</taxon>
        <taxon>Phyllobacteriaceae</taxon>
        <taxon>Phyllobacterium</taxon>
    </lineage>
</organism>
<accession>A0A2S9IRI8</accession>
<gene>
    <name evidence="4" type="ORF">C5748_13035</name>
</gene>
<evidence type="ECO:0000259" key="1">
    <source>
        <dbReference type="Pfam" id="PF13175"/>
    </source>
</evidence>
<evidence type="ECO:0000313" key="5">
    <source>
        <dbReference type="Proteomes" id="UP000239434"/>
    </source>
</evidence>
<dbReference type="InterPro" id="IPR027417">
    <property type="entry name" value="P-loop_NTPase"/>
</dbReference>
<dbReference type="RefSeq" id="WP_105742364.1">
    <property type="nucleotide sequence ID" value="NZ_PVBR01000008.1"/>
</dbReference>
<evidence type="ECO:0008006" key="6">
    <source>
        <dbReference type="Google" id="ProtNLM"/>
    </source>
</evidence>
<proteinExistence type="predicted"/>
<dbReference type="SUPFAM" id="SSF52540">
    <property type="entry name" value="P-loop containing nucleoside triphosphate hydrolases"/>
    <property type="match status" value="1"/>
</dbReference>
<dbReference type="PANTHER" id="PTHR43581">
    <property type="entry name" value="ATP/GTP PHOSPHATASE"/>
    <property type="match status" value="1"/>
</dbReference>
<dbReference type="GO" id="GO:0016887">
    <property type="term" value="F:ATP hydrolysis activity"/>
    <property type="evidence" value="ECO:0007669"/>
    <property type="project" value="InterPro"/>
</dbReference>
<feature type="domain" description="Endonuclease GajA/Old nuclease/RecF-like AAA" evidence="1">
    <location>
        <begin position="6"/>
        <end position="77"/>
    </location>
</feature>
<dbReference type="InterPro" id="IPR051396">
    <property type="entry name" value="Bact_Antivir_Def_Nuclease"/>
</dbReference>
<dbReference type="Pfam" id="PF13304">
    <property type="entry name" value="AAA_21"/>
    <property type="match status" value="1"/>
</dbReference>
<protein>
    <recommendedName>
        <fullName evidence="6">ATP-dependent endonuclease</fullName>
    </recommendedName>
</protein>
<dbReference type="Pfam" id="PF13175">
    <property type="entry name" value="AAA_15"/>
    <property type="match status" value="1"/>
</dbReference>
<comment type="caution">
    <text evidence="4">The sequence shown here is derived from an EMBL/GenBank/DDBJ whole genome shotgun (WGS) entry which is preliminary data.</text>
</comment>
<dbReference type="CDD" id="cd00267">
    <property type="entry name" value="ABC_ATPase"/>
    <property type="match status" value="1"/>
</dbReference>
<dbReference type="PANTHER" id="PTHR43581:SF4">
    <property type="entry name" value="ATP_GTP PHOSPHATASE"/>
    <property type="match status" value="1"/>
</dbReference>
<dbReference type="Pfam" id="PF20469">
    <property type="entry name" value="OLD-like_TOPRIM"/>
    <property type="match status" value="1"/>
</dbReference>
<dbReference type="Proteomes" id="UP000239434">
    <property type="component" value="Unassembled WGS sequence"/>
</dbReference>
<name>A0A2S9IRI8_9HYPH</name>
<reference evidence="4 5" key="1">
    <citation type="submission" date="2018-02" db="EMBL/GenBank/DDBJ databases">
        <title>The draft genome of Phyllobacterium sp. 1N-3.</title>
        <authorList>
            <person name="Liu L."/>
            <person name="Li L."/>
            <person name="Zhang X."/>
            <person name="Wang T."/>
            <person name="Liang L."/>
        </authorList>
    </citation>
    <scope>NUCLEOTIDE SEQUENCE [LARGE SCALE GENOMIC DNA]</scope>
    <source>
        <strain evidence="4 5">1N-3</strain>
    </source>
</reference>
<evidence type="ECO:0000259" key="2">
    <source>
        <dbReference type="Pfam" id="PF13304"/>
    </source>
</evidence>
<evidence type="ECO:0000259" key="3">
    <source>
        <dbReference type="Pfam" id="PF20469"/>
    </source>
</evidence>
<dbReference type="GO" id="GO:0005524">
    <property type="term" value="F:ATP binding"/>
    <property type="evidence" value="ECO:0007669"/>
    <property type="project" value="InterPro"/>
</dbReference>
<dbReference type="InterPro" id="IPR003959">
    <property type="entry name" value="ATPase_AAA_core"/>
</dbReference>
<sequence>MPIDYKLSKVVIKSFRGIDQLEINLREGFPTVLIGSNNAGKSTVLAAIALALNNPSFNQWSPEETDFYTDLKGNRASEFLVQVLFQAEREEGYPAVHGIGDVHVVHGLQVKGKITRAGKISHSRTLLDAAMKTITMSHRSPLKAGDKERFAEHDVNYRVVNARLDDIYDFTPEVWLFKPQNIEVSLYVWKTGPIQKLSKLLAQRFLVDNWVLEVPGGQRKMPDALHAAYGFFRRAVDDFPFWQKEMKPKLEAIFGRYVGAPAQIDLKPSTQVIEDWLAQQLAISLATDPQSAPTPLRSMGDGWQAVIRLAALEALTEFKELIKDRVVLLLEEPETHLHPHLRRRIRKVLGELAAKGWVIVLSTHSPELVSFDEKQVIHRLVRHAGKVTSGTVHTDQIDPEAKLQSKLDERGAHDFLFSTAAIFCEGKDDGFATRLGFDKTSMDYDGRSVSITPCGDVGAIPAFTSISSKLGIRWCAVTDEDLLPDGSIKPMTLKARQKIDKHKGVADLQIMWPGISSAASA</sequence>
<dbReference type="Gene3D" id="3.40.50.300">
    <property type="entry name" value="P-loop containing nucleotide triphosphate hydrolases"/>
    <property type="match status" value="2"/>
</dbReference>
<evidence type="ECO:0000313" key="4">
    <source>
        <dbReference type="EMBL" id="PRD43125.1"/>
    </source>
</evidence>
<feature type="domain" description="ATPase AAA-type core" evidence="2">
    <location>
        <begin position="287"/>
        <end position="370"/>
    </location>
</feature>
<dbReference type="AlphaFoldDB" id="A0A2S9IRI8"/>